<organism evidence="1 2">
    <name type="scientific">Mesobacillus selenatarsenatis (strain DSM 18680 / JCM 14380 / FERM P-15431 / SF-1)</name>
    <dbReference type="NCBI Taxonomy" id="1321606"/>
    <lineage>
        <taxon>Bacteria</taxon>
        <taxon>Bacillati</taxon>
        <taxon>Bacillota</taxon>
        <taxon>Bacilli</taxon>
        <taxon>Bacillales</taxon>
        <taxon>Bacillaceae</taxon>
        <taxon>Mesobacillus</taxon>
    </lineage>
</organism>
<protein>
    <submittedName>
        <fullName evidence="1">Sporulation-specific SASP protein</fullName>
    </submittedName>
</protein>
<gene>
    <name evidence="1" type="ORF">SAMD00020551_2201</name>
</gene>
<dbReference type="Pfam" id="PF17334">
    <property type="entry name" value="CsgA"/>
    <property type="match status" value="1"/>
</dbReference>
<dbReference type="RefSeq" id="WP_023613968.1">
    <property type="nucleotide sequence ID" value="NZ_BASE01000044.1"/>
</dbReference>
<name>A0A0A8X464_MESS1</name>
<dbReference type="Proteomes" id="UP000031014">
    <property type="component" value="Unassembled WGS sequence"/>
</dbReference>
<dbReference type="EMBL" id="BASE01000044">
    <property type="protein sequence ID" value="GAM14054.1"/>
    <property type="molecule type" value="Genomic_DNA"/>
</dbReference>
<dbReference type="STRING" id="1321606.SAMD00020551_2201"/>
<sequence>MEKTQAYLREIISNYTETYPLSKKIYQRLEQGGYPSEGDFVRDLTAEEIEFLNKILPEAIEYAKNELDEKRAQQLNEVYELLY</sequence>
<keyword evidence="2" id="KW-1185">Reference proteome</keyword>
<proteinExistence type="predicted"/>
<accession>A0A0A8X464</accession>
<dbReference type="InterPro" id="IPR020255">
    <property type="entry name" value="CsgA"/>
</dbReference>
<evidence type="ECO:0000313" key="2">
    <source>
        <dbReference type="Proteomes" id="UP000031014"/>
    </source>
</evidence>
<reference evidence="1 2" key="1">
    <citation type="submission" date="2013-06" db="EMBL/GenBank/DDBJ databases">
        <title>Whole genome shotgun sequence of Bacillus selenatarsenatis SF-1.</title>
        <authorList>
            <person name="Kuroda M."/>
            <person name="Sei K."/>
            <person name="Yamashita M."/>
            <person name="Ike M."/>
        </authorList>
    </citation>
    <scope>NUCLEOTIDE SEQUENCE [LARGE SCALE GENOMIC DNA]</scope>
    <source>
        <strain evidence="1 2">SF-1</strain>
    </source>
</reference>
<evidence type="ECO:0000313" key="1">
    <source>
        <dbReference type="EMBL" id="GAM14054.1"/>
    </source>
</evidence>
<dbReference type="OrthoDB" id="2938007at2"/>
<comment type="caution">
    <text evidence="1">The sequence shown here is derived from an EMBL/GenBank/DDBJ whole genome shotgun (WGS) entry which is preliminary data.</text>
</comment>
<dbReference type="AlphaFoldDB" id="A0A0A8X464"/>